<feature type="region of interest" description="Disordered" evidence="1">
    <location>
        <begin position="1"/>
        <end position="42"/>
    </location>
</feature>
<reference evidence="2" key="2">
    <citation type="journal article" date="2015" name="Data Brief">
        <title>Shoot transcriptome of the giant reed, Arundo donax.</title>
        <authorList>
            <person name="Barrero R.A."/>
            <person name="Guerrero F.D."/>
            <person name="Moolhuijzen P."/>
            <person name="Goolsby J.A."/>
            <person name="Tidwell J."/>
            <person name="Bellgard S.E."/>
            <person name="Bellgard M.I."/>
        </authorList>
    </citation>
    <scope>NUCLEOTIDE SEQUENCE</scope>
    <source>
        <tissue evidence="2">Shoot tissue taken approximately 20 cm above the soil surface</tissue>
    </source>
</reference>
<sequence length="93" mass="10368">MRWERNRAAEPPQRGWKRASRHSPIATPAVHPADATVRAPNNEVEEASRRFRLGITGLARLGKHRVRLGISEMRSTRSGLPPRRSTVATTAGH</sequence>
<name>A0A0A9H1N4_ARUDO</name>
<feature type="region of interest" description="Disordered" evidence="1">
    <location>
        <begin position="73"/>
        <end position="93"/>
    </location>
</feature>
<accession>A0A0A9H1N4</accession>
<reference evidence="2" key="1">
    <citation type="submission" date="2014-09" db="EMBL/GenBank/DDBJ databases">
        <authorList>
            <person name="Magalhaes I.L.F."/>
            <person name="Oliveira U."/>
            <person name="Santos F.R."/>
            <person name="Vidigal T.H.D.A."/>
            <person name="Brescovit A.D."/>
            <person name="Santos A.J."/>
        </authorList>
    </citation>
    <scope>NUCLEOTIDE SEQUENCE</scope>
    <source>
        <tissue evidence="2">Shoot tissue taken approximately 20 cm above the soil surface</tissue>
    </source>
</reference>
<protein>
    <submittedName>
        <fullName evidence="2">Uncharacterized protein</fullName>
    </submittedName>
</protein>
<evidence type="ECO:0000313" key="2">
    <source>
        <dbReference type="EMBL" id="JAE26798.1"/>
    </source>
</evidence>
<proteinExistence type="predicted"/>
<dbReference type="AlphaFoldDB" id="A0A0A9H1N4"/>
<dbReference type="EMBL" id="GBRH01171098">
    <property type="protein sequence ID" value="JAE26798.1"/>
    <property type="molecule type" value="Transcribed_RNA"/>
</dbReference>
<organism evidence="2">
    <name type="scientific">Arundo donax</name>
    <name type="common">Giant reed</name>
    <name type="synonym">Donax arundinaceus</name>
    <dbReference type="NCBI Taxonomy" id="35708"/>
    <lineage>
        <taxon>Eukaryota</taxon>
        <taxon>Viridiplantae</taxon>
        <taxon>Streptophyta</taxon>
        <taxon>Embryophyta</taxon>
        <taxon>Tracheophyta</taxon>
        <taxon>Spermatophyta</taxon>
        <taxon>Magnoliopsida</taxon>
        <taxon>Liliopsida</taxon>
        <taxon>Poales</taxon>
        <taxon>Poaceae</taxon>
        <taxon>PACMAD clade</taxon>
        <taxon>Arundinoideae</taxon>
        <taxon>Arundineae</taxon>
        <taxon>Arundo</taxon>
    </lineage>
</organism>
<evidence type="ECO:0000256" key="1">
    <source>
        <dbReference type="SAM" id="MobiDB-lite"/>
    </source>
</evidence>